<keyword evidence="7 9" id="KW-0472">Membrane</keyword>
<evidence type="ECO:0000256" key="9">
    <source>
        <dbReference type="SAM" id="Phobius"/>
    </source>
</evidence>
<feature type="transmembrane region" description="Helical" evidence="9">
    <location>
        <begin position="246"/>
        <end position="269"/>
    </location>
</feature>
<comment type="subcellular location">
    <subcellularLocation>
        <location evidence="1">Cell membrane</location>
        <topology evidence="1">Multi-pass membrane protein</topology>
    </subcellularLocation>
</comment>
<dbReference type="SUPFAM" id="SSF103473">
    <property type="entry name" value="MFS general substrate transporter"/>
    <property type="match status" value="1"/>
</dbReference>
<dbReference type="InterPro" id="IPR004812">
    <property type="entry name" value="Efflux_drug-R_Bcr/CmlA"/>
</dbReference>
<dbReference type="AlphaFoldDB" id="A0A017TG08"/>
<protein>
    <submittedName>
        <fullName evidence="11">Multidrug resistance transporter, Bcr/CflA family</fullName>
    </submittedName>
</protein>
<dbReference type="GO" id="GO:0005886">
    <property type="term" value="C:plasma membrane"/>
    <property type="evidence" value="ECO:0007669"/>
    <property type="project" value="UniProtKB-SubCell"/>
</dbReference>
<evidence type="ECO:0000256" key="5">
    <source>
        <dbReference type="ARBA" id="ARBA00022692"/>
    </source>
</evidence>
<dbReference type="PROSITE" id="PS50850">
    <property type="entry name" value="MFS"/>
    <property type="match status" value="1"/>
</dbReference>
<proteinExistence type="inferred from homology"/>
<keyword evidence="12" id="KW-1185">Reference proteome</keyword>
<feature type="transmembrane region" description="Helical" evidence="9">
    <location>
        <begin position="168"/>
        <end position="188"/>
    </location>
</feature>
<keyword evidence="5 9" id="KW-0812">Transmembrane</keyword>
<feature type="transmembrane region" description="Helical" evidence="9">
    <location>
        <begin position="78"/>
        <end position="95"/>
    </location>
</feature>
<feature type="transmembrane region" description="Helical" evidence="9">
    <location>
        <begin position="40"/>
        <end position="58"/>
    </location>
</feature>
<dbReference type="PANTHER" id="PTHR23502:SF132">
    <property type="entry name" value="POLYAMINE TRANSPORTER 2-RELATED"/>
    <property type="match status" value="1"/>
</dbReference>
<evidence type="ECO:0000256" key="7">
    <source>
        <dbReference type="ARBA" id="ARBA00023136"/>
    </source>
</evidence>
<dbReference type="EMBL" id="ASRX01000005">
    <property type="protein sequence ID" value="EYF08228.1"/>
    <property type="molecule type" value="Genomic_DNA"/>
</dbReference>
<comment type="similarity">
    <text evidence="2">Belongs to the major facilitator superfamily. Bcr/CmlA family.</text>
</comment>
<dbReference type="InterPro" id="IPR011701">
    <property type="entry name" value="MFS"/>
</dbReference>
<reference evidence="11 12" key="1">
    <citation type="submission" date="2013-05" db="EMBL/GenBank/DDBJ databases">
        <title>Genome assembly of Chondromyces apiculatus DSM 436.</title>
        <authorList>
            <person name="Sharma G."/>
            <person name="Khatri I."/>
            <person name="Kaur C."/>
            <person name="Mayilraj S."/>
            <person name="Subramanian S."/>
        </authorList>
    </citation>
    <scope>NUCLEOTIDE SEQUENCE [LARGE SCALE GENOMIC DNA]</scope>
    <source>
        <strain evidence="11 12">DSM 436</strain>
    </source>
</reference>
<dbReference type="Gene3D" id="1.20.1720.10">
    <property type="entry name" value="Multidrug resistance protein D"/>
    <property type="match status" value="1"/>
</dbReference>
<feature type="transmembrane region" description="Helical" evidence="9">
    <location>
        <begin position="107"/>
        <end position="132"/>
    </location>
</feature>
<dbReference type="PANTHER" id="PTHR23502">
    <property type="entry name" value="MAJOR FACILITATOR SUPERFAMILY"/>
    <property type="match status" value="1"/>
</dbReference>
<feature type="domain" description="Major facilitator superfamily (MFS) profile" evidence="10">
    <location>
        <begin position="38"/>
        <end position="381"/>
    </location>
</feature>
<dbReference type="CDD" id="cd17320">
    <property type="entry name" value="MFS_MdfA_MDR_like"/>
    <property type="match status" value="1"/>
</dbReference>
<dbReference type="Proteomes" id="UP000019678">
    <property type="component" value="Unassembled WGS sequence"/>
</dbReference>
<evidence type="ECO:0000313" key="11">
    <source>
        <dbReference type="EMBL" id="EYF08228.1"/>
    </source>
</evidence>
<organism evidence="11 12">
    <name type="scientific">Chondromyces apiculatus DSM 436</name>
    <dbReference type="NCBI Taxonomy" id="1192034"/>
    <lineage>
        <taxon>Bacteria</taxon>
        <taxon>Pseudomonadati</taxon>
        <taxon>Myxococcota</taxon>
        <taxon>Polyangia</taxon>
        <taxon>Polyangiales</taxon>
        <taxon>Polyangiaceae</taxon>
        <taxon>Chondromyces</taxon>
    </lineage>
</organism>
<keyword evidence="4" id="KW-1003">Cell membrane</keyword>
<dbReference type="GO" id="GO:0015385">
    <property type="term" value="F:sodium:proton antiporter activity"/>
    <property type="evidence" value="ECO:0007669"/>
    <property type="project" value="TreeGrafter"/>
</dbReference>
<evidence type="ECO:0000256" key="6">
    <source>
        <dbReference type="ARBA" id="ARBA00022989"/>
    </source>
</evidence>
<evidence type="ECO:0000256" key="3">
    <source>
        <dbReference type="ARBA" id="ARBA00022448"/>
    </source>
</evidence>
<keyword evidence="6 9" id="KW-1133">Transmembrane helix</keyword>
<feature type="transmembrane region" description="Helical" evidence="9">
    <location>
        <begin position="194"/>
        <end position="213"/>
    </location>
</feature>
<evidence type="ECO:0000256" key="1">
    <source>
        <dbReference type="ARBA" id="ARBA00004651"/>
    </source>
</evidence>
<evidence type="ECO:0000256" key="2">
    <source>
        <dbReference type="ARBA" id="ARBA00006236"/>
    </source>
</evidence>
<feature type="region of interest" description="Disordered" evidence="8">
    <location>
        <begin position="1"/>
        <end position="27"/>
    </location>
</feature>
<dbReference type="STRING" id="1192034.CAP_5989"/>
<comment type="caution">
    <text evidence="11">The sequence shown here is derived from an EMBL/GenBank/DDBJ whole genome shotgun (WGS) entry which is preliminary data.</text>
</comment>
<name>A0A017TG08_9BACT</name>
<evidence type="ECO:0000259" key="10">
    <source>
        <dbReference type="PROSITE" id="PS50850"/>
    </source>
</evidence>
<gene>
    <name evidence="11" type="ORF">CAP_5989</name>
</gene>
<accession>A0A017TG08</accession>
<feature type="compositionally biased region" description="Polar residues" evidence="8">
    <location>
        <begin position="15"/>
        <end position="27"/>
    </location>
</feature>
<dbReference type="GO" id="GO:1990961">
    <property type="term" value="P:xenobiotic detoxification by transmembrane export across the plasma membrane"/>
    <property type="evidence" value="ECO:0007669"/>
    <property type="project" value="InterPro"/>
</dbReference>
<evidence type="ECO:0000313" key="12">
    <source>
        <dbReference type="Proteomes" id="UP000019678"/>
    </source>
</evidence>
<dbReference type="GO" id="GO:0042910">
    <property type="term" value="F:xenobiotic transmembrane transporter activity"/>
    <property type="evidence" value="ECO:0007669"/>
    <property type="project" value="InterPro"/>
</dbReference>
<sequence>MASLHAGALSDEARSTTSMNSANQDVSVTTPNVERGKLRVLIILGALMSFASISTDMYLPAFPTMQRELGGAAGDIELTLSSFLAGFAVGQLLWGPIGDRYGRRLPIAVGLVLFVLGSIGCASSTSVMGVVVWRVVQAVGACSGPVLARAMARVLYAGERAAQMLSTLILIMMAAPLLGPLLGGQLLVVWSWQGIFWVLAVVGILALFGLPMLPETLPPDQRVRAPLGDVLTDYVALVRNPRLMGFALSSAFFYAGMYVFIAGSPFVYIEYFGVPSRDYGLLFGVNIVGMMVTNFLNTRLVMRLGSERLFRANAVAGVLAEAPGRAGAASSLVGAMQYGSGVASAALVGWLADGTPRPMSWLMGASGVAALATALLVKRER</sequence>
<feature type="transmembrane region" description="Helical" evidence="9">
    <location>
        <begin position="281"/>
        <end position="302"/>
    </location>
</feature>
<keyword evidence="3" id="KW-0813">Transport</keyword>
<dbReference type="Pfam" id="PF07690">
    <property type="entry name" value="MFS_1"/>
    <property type="match status" value="1"/>
</dbReference>
<evidence type="ECO:0000256" key="8">
    <source>
        <dbReference type="SAM" id="MobiDB-lite"/>
    </source>
</evidence>
<dbReference type="InterPro" id="IPR036259">
    <property type="entry name" value="MFS_trans_sf"/>
</dbReference>
<dbReference type="NCBIfam" id="TIGR00710">
    <property type="entry name" value="efflux_Bcr_CflA"/>
    <property type="match status" value="1"/>
</dbReference>
<evidence type="ECO:0000256" key="4">
    <source>
        <dbReference type="ARBA" id="ARBA00022475"/>
    </source>
</evidence>
<dbReference type="eggNOG" id="COG2814">
    <property type="taxonomic scope" value="Bacteria"/>
</dbReference>
<feature type="transmembrane region" description="Helical" evidence="9">
    <location>
        <begin position="358"/>
        <end position="377"/>
    </location>
</feature>
<dbReference type="InterPro" id="IPR020846">
    <property type="entry name" value="MFS_dom"/>
</dbReference>